<name>A0ABV5IZM1_9ACTN</name>
<protein>
    <submittedName>
        <fullName evidence="2">Flp pilus assembly protein CpaB</fullName>
    </submittedName>
</protein>
<dbReference type="SMART" id="SM00858">
    <property type="entry name" value="SAF"/>
    <property type="match status" value="1"/>
</dbReference>
<evidence type="ECO:0000259" key="1">
    <source>
        <dbReference type="SMART" id="SM00858"/>
    </source>
</evidence>
<dbReference type="InterPro" id="IPR031571">
    <property type="entry name" value="RcpC_dom"/>
</dbReference>
<sequence length="193" mass="20105">MNRQPAWLRPWARRRRLIAAALAALGVLSAFVAIRPAAGPEVLVAARDLSPGPLRPGDLRPVPLAHPPDGAVRSYAAGRYLAGPMRRGEPLTDARLLHSLTLPPGTVAAPVRIADPDAVALISPGSTIGVLAAWEGGQPARLIADDIRVITVPRPADDTRTGGALVVLAATPYQAAQLAGAQLSGRLSITLKF</sequence>
<keyword evidence="3" id="KW-1185">Reference proteome</keyword>
<feature type="domain" description="SAF" evidence="1">
    <location>
        <begin position="40"/>
        <end position="97"/>
    </location>
</feature>
<dbReference type="CDD" id="cd11614">
    <property type="entry name" value="SAF_CpaB_FlgA_like"/>
    <property type="match status" value="1"/>
</dbReference>
<dbReference type="EMBL" id="JBHMEI010000098">
    <property type="protein sequence ID" value="MFB9209189.1"/>
    <property type="molecule type" value="Genomic_DNA"/>
</dbReference>
<dbReference type="Proteomes" id="UP001589647">
    <property type="component" value="Unassembled WGS sequence"/>
</dbReference>
<evidence type="ECO:0000313" key="2">
    <source>
        <dbReference type="EMBL" id="MFB9209189.1"/>
    </source>
</evidence>
<organism evidence="2 3">
    <name type="scientific">Nonomuraea spiralis</name>
    <dbReference type="NCBI Taxonomy" id="46182"/>
    <lineage>
        <taxon>Bacteria</taxon>
        <taxon>Bacillati</taxon>
        <taxon>Actinomycetota</taxon>
        <taxon>Actinomycetes</taxon>
        <taxon>Streptosporangiales</taxon>
        <taxon>Streptosporangiaceae</taxon>
        <taxon>Nonomuraea</taxon>
    </lineage>
</organism>
<gene>
    <name evidence="2" type="ORF">ACFFV7_48965</name>
</gene>
<proteinExistence type="predicted"/>
<dbReference type="InterPro" id="IPR013974">
    <property type="entry name" value="SAF"/>
</dbReference>
<evidence type="ECO:0000313" key="3">
    <source>
        <dbReference type="Proteomes" id="UP001589647"/>
    </source>
</evidence>
<dbReference type="Pfam" id="PF16976">
    <property type="entry name" value="RcpC"/>
    <property type="match status" value="1"/>
</dbReference>
<reference evidence="2 3" key="1">
    <citation type="submission" date="2024-09" db="EMBL/GenBank/DDBJ databases">
        <authorList>
            <person name="Sun Q."/>
            <person name="Mori K."/>
        </authorList>
    </citation>
    <scope>NUCLEOTIDE SEQUENCE [LARGE SCALE GENOMIC DNA]</scope>
    <source>
        <strain evidence="2 3">CCM 3426</strain>
    </source>
</reference>
<dbReference type="RefSeq" id="WP_189653042.1">
    <property type="nucleotide sequence ID" value="NZ_BMRC01000034.1"/>
</dbReference>
<comment type="caution">
    <text evidence="2">The sequence shown here is derived from an EMBL/GenBank/DDBJ whole genome shotgun (WGS) entry which is preliminary data.</text>
</comment>
<accession>A0ABV5IZM1</accession>